<evidence type="ECO:0000313" key="2">
    <source>
        <dbReference type="Proteomes" id="UP001139488"/>
    </source>
</evidence>
<sequence length="199" mass="23297">MLRFLTIITMWLILGFSAASYSQDKPYPYYLLKVPSPTESIDDSMPVIGFELDASDLYHFMQKQIQTQAIFFFSIELPWSLKQASLSRFTAIDYQHFSEDGEQYYAPMGKAEFLLPNLDSFKHGFFRQRDFRGPETTQYQGFYQVFKMHCFSGLCSYQLRLVAPSPEQAQATYQTVYSQLENDYLHDPDLRLLYVSQEP</sequence>
<dbReference type="AlphaFoldDB" id="A0A9X1WBN6"/>
<organism evidence="1 2">
    <name type="scientific">Vibrio gelatinilyticus</name>
    <dbReference type="NCBI Taxonomy" id="2893468"/>
    <lineage>
        <taxon>Bacteria</taxon>
        <taxon>Pseudomonadati</taxon>
        <taxon>Pseudomonadota</taxon>
        <taxon>Gammaproteobacteria</taxon>
        <taxon>Vibrionales</taxon>
        <taxon>Vibrionaceae</taxon>
        <taxon>Vibrio</taxon>
    </lineage>
</organism>
<dbReference type="EMBL" id="JAJNNZ010000002">
    <property type="protein sequence ID" value="MCJ2375660.1"/>
    <property type="molecule type" value="Genomic_DNA"/>
</dbReference>
<protein>
    <submittedName>
        <fullName evidence="1">Uncharacterized protein</fullName>
    </submittedName>
</protein>
<reference evidence="1" key="1">
    <citation type="submission" date="2021-11" db="EMBL/GenBank/DDBJ databases">
        <title>Vibrio ZSDE26 sp. nov. and Vibrio ZSDZ34 sp. nov., isolated from coastal seawater in Qingdao.</title>
        <authorList>
            <person name="Zhang P."/>
        </authorList>
    </citation>
    <scope>NUCLEOTIDE SEQUENCE</scope>
    <source>
        <strain evidence="1">ZSDZ34</strain>
    </source>
</reference>
<accession>A0A9X1WBN6</accession>
<proteinExistence type="predicted"/>
<name>A0A9X1WBN6_9VIBR</name>
<dbReference type="Proteomes" id="UP001139488">
    <property type="component" value="Unassembled WGS sequence"/>
</dbReference>
<keyword evidence="2" id="KW-1185">Reference proteome</keyword>
<comment type="caution">
    <text evidence="1">The sequence shown here is derived from an EMBL/GenBank/DDBJ whole genome shotgun (WGS) entry which is preliminary data.</text>
</comment>
<dbReference type="RefSeq" id="WP_244354907.1">
    <property type="nucleotide sequence ID" value="NZ_JAJNNZ010000002.1"/>
</dbReference>
<evidence type="ECO:0000313" key="1">
    <source>
        <dbReference type="EMBL" id="MCJ2375660.1"/>
    </source>
</evidence>
<gene>
    <name evidence="1" type="ORF">LNL84_02315</name>
</gene>